<dbReference type="GO" id="GO:0016987">
    <property type="term" value="F:sigma factor activity"/>
    <property type="evidence" value="ECO:0007669"/>
    <property type="project" value="UniProtKB-KW"/>
</dbReference>
<name>A0A1G1ZP50_9BACT</name>
<dbReference type="PANTHER" id="PTHR43133">
    <property type="entry name" value="RNA POLYMERASE ECF-TYPE SIGMA FACTO"/>
    <property type="match status" value="1"/>
</dbReference>
<keyword evidence="2" id="KW-0805">Transcription regulation</keyword>
<dbReference type="Gene3D" id="1.10.10.10">
    <property type="entry name" value="Winged helix-like DNA-binding domain superfamily/Winged helix DNA-binding domain"/>
    <property type="match status" value="1"/>
</dbReference>
<evidence type="ECO:0008006" key="9">
    <source>
        <dbReference type="Google" id="ProtNLM"/>
    </source>
</evidence>
<dbReference type="SUPFAM" id="SSF88946">
    <property type="entry name" value="Sigma2 domain of RNA polymerase sigma factors"/>
    <property type="match status" value="1"/>
</dbReference>
<dbReference type="Gene3D" id="1.10.1740.10">
    <property type="match status" value="1"/>
</dbReference>
<dbReference type="SUPFAM" id="SSF88659">
    <property type="entry name" value="Sigma3 and sigma4 domains of RNA polymerase sigma factors"/>
    <property type="match status" value="1"/>
</dbReference>
<evidence type="ECO:0000256" key="1">
    <source>
        <dbReference type="ARBA" id="ARBA00010641"/>
    </source>
</evidence>
<dbReference type="InterPro" id="IPR013325">
    <property type="entry name" value="RNA_pol_sigma_r2"/>
</dbReference>
<evidence type="ECO:0000313" key="7">
    <source>
        <dbReference type="EMBL" id="OGY65936.1"/>
    </source>
</evidence>
<dbReference type="InterPro" id="IPR013324">
    <property type="entry name" value="RNA_pol_sigma_r3/r4-like"/>
</dbReference>
<dbReference type="InterPro" id="IPR014284">
    <property type="entry name" value="RNA_pol_sigma-70_dom"/>
</dbReference>
<protein>
    <recommendedName>
        <fullName evidence="9">RNA polymerase sigma factor</fullName>
    </recommendedName>
</protein>
<feature type="domain" description="RNA polymerase sigma-70 region 2" evidence="5">
    <location>
        <begin position="27"/>
        <end position="93"/>
    </location>
</feature>
<organism evidence="7 8">
    <name type="scientific">Candidatus Harrisonbacteria bacterium RIFCSPLOWO2_01_FULL_44_18</name>
    <dbReference type="NCBI Taxonomy" id="1798407"/>
    <lineage>
        <taxon>Bacteria</taxon>
        <taxon>Candidatus Harrisoniibacteriota</taxon>
    </lineage>
</organism>
<evidence type="ECO:0000256" key="4">
    <source>
        <dbReference type="ARBA" id="ARBA00023163"/>
    </source>
</evidence>
<proteinExistence type="inferred from homology"/>
<evidence type="ECO:0000256" key="2">
    <source>
        <dbReference type="ARBA" id="ARBA00023015"/>
    </source>
</evidence>
<dbReference type="Pfam" id="PF08281">
    <property type="entry name" value="Sigma70_r4_2"/>
    <property type="match status" value="1"/>
</dbReference>
<dbReference type="STRING" id="1798407.A3A16_00940"/>
<evidence type="ECO:0000259" key="5">
    <source>
        <dbReference type="Pfam" id="PF04542"/>
    </source>
</evidence>
<gene>
    <name evidence="7" type="ORF">A3A16_00940</name>
</gene>
<evidence type="ECO:0000256" key="3">
    <source>
        <dbReference type="ARBA" id="ARBA00023082"/>
    </source>
</evidence>
<feature type="domain" description="RNA polymerase sigma factor 70 region 4 type 2" evidence="6">
    <location>
        <begin position="129"/>
        <end position="178"/>
    </location>
</feature>
<dbReference type="GO" id="GO:0003677">
    <property type="term" value="F:DNA binding"/>
    <property type="evidence" value="ECO:0007669"/>
    <property type="project" value="InterPro"/>
</dbReference>
<dbReference type="Pfam" id="PF04542">
    <property type="entry name" value="Sigma70_r2"/>
    <property type="match status" value="1"/>
</dbReference>
<sequence length="187" mass="21455">MESDWAEEKDEVILAASLKDPAVFGLLVDRYQGAFLRKALGVVRQKEEAEDIVQETFVKIYRAGDSFKKMPDIEFKSWAYKILMNTSFTHYQNLKKKLGASEYLDPDLHNEIAGEDGRAADFINDARTEVGAVINKMPEHLAKVLKLYYLDDKSYKEICEIENISIATLKMRLFRAKRLFHKLSAGI</sequence>
<accession>A0A1G1ZP50</accession>
<dbReference type="EMBL" id="MHJJ01000005">
    <property type="protein sequence ID" value="OGY65936.1"/>
    <property type="molecule type" value="Genomic_DNA"/>
</dbReference>
<keyword evidence="3" id="KW-0731">Sigma factor</keyword>
<dbReference type="Proteomes" id="UP000177942">
    <property type="component" value="Unassembled WGS sequence"/>
</dbReference>
<dbReference type="GO" id="GO:0006352">
    <property type="term" value="P:DNA-templated transcription initiation"/>
    <property type="evidence" value="ECO:0007669"/>
    <property type="project" value="InterPro"/>
</dbReference>
<comment type="similarity">
    <text evidence="1">Belongs to the sigma-70 factor family. ECF subfamily.</text>
</comment>
<comment type="caution">
    <text evidence="7">The sequence shown here is derived from an EMBL/GenBank/DDBJ whole genome shotgun (WGS) entry which is preliminary data.</text>
</comment>
<evidence type="ECO:0000313" key="8">
    <source>
        <dbReference type="Proteomes" id="UP000177942"/>
    </source>
</evidence>
<dbReference type="PANTHER" id="PTHR43133:SF51">
    <property type="entry name" value="RNA POLYMERASE SIGMA FACTOR"/>
    <property type="match status" value="1"/>
</dbReference>
<evidence type="ECO:0000259" key="6">
    <source>
        <dbReference type="Pfam" id="PF08281"/>
    </source>
</evidence>
<reference evidence="7 8" key="1">
    <citation type="journal article" date="2016" name="Nat. Commun.">
        <title>Thousands of microbial genomes shed light on interconnected biogeochemical processes in an aquifer system.</title>
        <authorList>
            <person name="Anantharaman K."/>
            <person name="Brown C.T."/>
            <person name="Hug L.A."/>
            <person name="Sharon I."/>
            <person name="Castelle C.J."/>
            <person name="Probst A.J."/>
            <person name="Thomas B.C."/>
            <person name="Singh A."/>
            <person name="Wilkins M.J."/>
            <person name="Karaoz U."/>
            <person name="Brodie E.L."/>
            <person name="Williams K.H."/>
            <person name="Hubbard S.S."/>
            <person name="Banfield J.F."/>
        </authorList>
    </citation>
    <scope>NUCLEOTIDE SEQUENCE [LARGE SCALE GENOMIC DNA]</scope>
</reference>
<dbReference type="InterPro" id="IPR007627">
    <property type="entry name" value="RNA_pol_sigma70_r2"/>
</dbReference>
<dbReference type="InterPro" id="IPR036388">
    <property type="entry name" value="WH-like_DNA-bd_sf"/>
</dbReference>
<dbReference type="InterPro" id="IPR013249">
    <property type="entry name" value="RNA_pol_sigma70_r4_t2"/>
</dbReference>
<dbReference type="AlphaFoldDB" id="A0A1G1ZP50"/>
<keyword evidence="4" id="KW-0804">Transcription</keyword>
<dbReference type="InterPro" id="IPR039425">
    <property type="entry name" value="RNA_pol_sigma-70-like"/>
</dbReference>
<dbReference type="NCBIfam" id="TIGR02937">
    <property type="entry name" value="sigma70-ECF"/>
    <property type="match status" value="1"/>
</dbReference>
<dbReference type="CDD" id="cd06171">
    <property type="entry name" value="Sigma70_r4"/>
    <property type="match status" value="1"/>
</dbReference>